<dbReference type="CDD" id="cd00303">
    <property type="entry name" value="retropepsin_like"/>
    <property type="match status" value="1"/>
</dbReference>
<dbReference type="Gene3D" id="2.40.70.10">
    <property type="entry name" value="Acid Proteases"/>
    <property type="match status" value="1"/>
</dbReference>
<dbReference type="EMBL" id="BMAW01131322">
    <property type="protein sequence ID" value="GFU38925.1"/>
    <property type="molecule type" value="Genomic_DNA"/>
</dbReference>
<comment type="caution">
    <text evidence="2">The sequence shown here is derived from an EMBL/GenBank/DDBJ whole genome shotgun (WGS) entry which is preliminary data.</text>
</comment>
<dbReference type="Proteomes" id="UP000887013">
    <property type="component" value="Unassembled WGS sequence"/>
</dbReference>
<dbReference type="PANTHER" id="PTHR45823">
    <property type="entry name" value="T-SNARE COILED-COIL HOMOLOGY DOMAIN-CONTAINING PROTEIN"/>
    <property type="match status" value="1"/>
</dbReference>
<sequence length="364" mass="41850">MVAEANGWNYRFKSIHLAASLRGEAVDILKTPPEEQRHDFQALLKALELRFGGKCSKEYSRRPFIDSVRDPETQKALRLSDVNDIRSALVYAHKIEVAHQATRKDRHSIRAVSAIDSDSDFIKQIEDLRRKIRSLEERTDGKNTKIQFWTCGAVGHVRRNYPTSIDDGNNLPTHQGKQICVHLTGRRCPENQKPHFKVFHIPSISGGDNELFAKGHVNKILCKMIIDTEANVTIIRTDLAHKLGEKLFWTPPCITHQTVTGDRINVYGKVYLNIAFGDAIYHHMAYVADINDQFILGLDFLNENNFNLDFRNNESCRYCSRAEKKYQLINPSIHKLLFHRHQNQTHGVMKNLEKPPPPKKKIQI</sequence>
<evidence type="ECO:0000256" key="1">
    <source>
        <dbReference type="SAM" id="Coils"/>
    </source>
</evidence>
<name>A0A8X6QTS6_NEPPI</name>
<dbReference type="InterPro" id="IPR021109">
    <property type="entry name" value="Peptidase_aspartic_dom_sf"/>
</dbReference>
<evidence type="ECO:0000313" key="2">
    <source>
        <dbReference type="EMBL" id="GFU38925.1"/>
    </source>
</evidence>
<dbReference type="SUPFAM" id="SSF50630">
    <property type="entry name" value="Acid proteases"/>
    <property type="match status" value="1"/>
</dbReference>
<dbReference type="OrthoDB" id="8300685at2759"/>
<gene>
    <name evidence="2" type="primary">X975_01499</name>
    <name evidence="2" type="ORF">NPIL_430751</name>
</gene>
<evidence type="ECO:0000313" key="3">
    <source>
        <dbReference type="Proteomes" id="UP000887013"/>
    </source>
</evidence>
<reference evidence="2" key="1">
    <citation type="submission" date="2020-08" db="EMBL/GenBank/DDBJ databases">
        <title>Multicomponent nature underlies the extraordinary mechanical properties of spider dragline silk.</title>
        <authorList>
            <person name="Kono N."/>
            <person name="Nakamura H."/>
            <person name="Mori M."/>
            <person name="Yoshida Y."/>
            <person name="Ohtoshi R."/>
            <person name="Malay A.D."/>
            <person name="Moran D.A.P."/>
            <person name="Tomita M."/>
            <person name="Numata K."/>
            <person name="Arakawa K."/>
        </authorList>
    </citation>
    <scope>NUCLEOTIDE SEQUENCE</scope>
</reference>
<organism evidence="2 3">
    <name type="scientific">Nephila pilipes</name>
    <name type="common">Giant wood spider</name>
    <name type="synonym">Nephila maculata</name>
    <dbReference type="NCBI Taxonomy" id="299642"/>
    <lineage>
        <taxon>Eukaryota</taxon>
        <taxon>Metazoa</taxon>
        <taxon>Ecdysozoa</taxon>
        <taxon>Arthropoda</taxon>
        <taxon>Chelicerata</taxon>
        <taxon>Arachnida</taxon>
        <taxon>Araneae</taxon>
        <taxon>Araneomorphae</taxon>
        <taxon>Entelegynae</taxon>
        <taxon>Araneoidea</taxon>
        <taxon>Nephilidae</taxon>
        <taxon>Nephila</taxon>
    </lineage>
</organism>
<dbReference type="PANTHER" id="PTHR45823:SF1">
    <property type="entry name" value="T-SNARE COILED-COIL HOMOLOGY DOMAIN-CONTAINING PROTEIN"/>
    <property type="match status" value="1"/>
</dbReference>
<keyword evidence="1" id="KW-0175">Coiled coil</keyword>
<keyword evidence="3" id="KW-1185">Reference proteome</keyword>
<dbReference type="AlphaFoldDB" id="A0A8X6QTS6"/>
<dbReference type="Pfam" id="PF13975">
    <property type="entry name" value="gag-asp_proteas"/>
    <property type="match status" value="1"/>
</dbReference>
<protein>
    <submittedName>
        <fullName evidence="2">Gag-Pol polyprotein</fullName>
    </submittedName>
</protein>
<accession>A0A8X6QTS6</accession>
<feature type="coiled-coil region" evidence="1">
    <location>
        <begin position="118"/>
        <end position="145"/>
    </location>
</feature>
<proteinExistence type="predicted"/>